<dbReference type="InterPro" id="IPR000825">
    <property type="entry name" value="SUF_FeS_clus_asmbl_SufBD_core"/>
</dbReference>
<feature type="domain" description="SUF system FeS cluster assembly SufBD core" evidence="2">
    <location>
        <begin position="302"/>
        <end position="530"/>
    </location>
</feature>
<accession>A0A1E5V6G2</accession>
<feature type="compositionally biased region" description="Low complexity" evidence="1">
    <location>
        <begin position="72"/>
        <end position="81"/>
    </location>
</feature>
<reference evidence="3 4" key="1">
    <citation type="submission" date="2016-09" db="EMBL/GenBank/DDBJ databases">
        <title>The draft genome of Dichanthelium oligosanthes: A C3 panicoid grass species.</title>
        <authorList>
            <person name="Studer A.J."/>
            <person name="Schnable J.C."/>
            <person name="Brutnell T.P."/>
        </authorList>
    </citation>
    <scope>NUCLEOTIDE SEQUENCE [LARGE SCALE GENOMIC DNA]</scope>
    <source>
        <strain evidence="4">cv. Kellogg 1175</strain>
        <tissue evidence="3">Leaf</tissue>
    </source>
</reference>
<feature type="non-terminal residue" evidence="3">
    <location>
        <position position="1"/>
    </location>
</feature>
<dbReference type="STRING" id="888268.A0A1E5V6G2"/>
<gene>
    <name evidence="3" type="ORF">BAE44_0018247</name>
</gene>
<dbReference type="Pfam" id="PF01458">
    <property type="entry name" value="SUFBD_core"/>
    <property type="match status" value="1"/>
</dbReference>
<dbReference type="InterPro" id="IPR037284">
    <property type="entry name" value="SUF_FeS_clus_asmbl_SufBD_sf"/>
</dbReference>
<evidence type="ECO:0000313" key="4">
    <source>
        <dbReference type="Proteomes" id="UP000095767"/>
    </source>
</evidence>
<feature type="region of interest" description="Disordered" evidence="1">
    <location>
        <begin position="55"/>
        <end position="104"/>
    </location>
</feature>
<sequence>LPGQSEREKGERKRIRLHAADWARPTCKRLSWACSQSWWAGPSSFPSLFHLSASRVSRPPTATSTRGPSSLPPQAARQPPGRRGEASRTDAMSSPSPLCAASGSTALRAPPPLLRFRRPAAAVSASVARAAPAVSDDLVLRIAEQLEDSVTSSSPLLDPLRSASALSLLSTPWPTRRSSEAFRFTDISYLRSFPISLPSRAPDLAPPASPFPSHVHFSDGLLVSASGAHVSSLADLPPGRARDRAAAALAASAEFAHKDLFYDFNAVGARDVVVVHVPEGVKVADDPVQIMFTYTNCGAESMLMSNPRILVVAEKEAEVAIVEEHFGAGEEGGCYWANPVAEIIIDAGARVVHSYVQRQSFAAAHTKWTVVQQDTSSKYEFVEVSTGAKLNRHNLHIQQLGPETETELSTLHLTSQNKQIHDLHSKLILDHPRGFSRQLHKCIACGAGNSIFDGNIKVNRYAQQTDAGQETKCLVLSPKALVNVKPNLQIIADDVKCTHGAAISGDLDPNELFYFQARGIKTDTATDALLYFFGAHVIKRIPFKPVNEKALAQFKELLASSRQMTNEALLS</sequence>
<dbReference type="PANTHER" id="PTHR43575:SF1">
    <property type="entry name" value="PROTEIN ABCI7, CHLOROPLASTIC"/>
    <property type="match status" value="1"/>
</dbReference>
<evidence type="ECO:0000313" key="3">
    <source>
        <dbReference type="EMBL" id="OEL20743.1"/>
    </source>
</evidence>
<dbReference type="GO" id="GO:0016226">
    <property type="term" value="P:iron-sulfur cluster assembly"/>
    <property type="evidence" value="ECO:0007669"/>
    <property type="project" value="InterPro"/>
</dbReference>
<comment type="caution">
    <text evidence="3">The sequence shown here is derived from an EMBL/GenBank/DDBJ whole genome shotgun (WGS) entry which is preliminary data.</text>
</comment>
<dbReference type="AlphaFoldDB" id="A0A1E5V6G2"/>
<keyword evidence="4" id="KW-1185">Reference proteome</keyword>
<dbReference type="PANTHER" id="PTHR43575">
    <property type="entry name" value="PROTEIN ABCI7, CHLOROPLASTIC"/>
    <property type="match status" value="1"/>
</dbReference>
<dbReference type="EMBL" id="LWDX02049788">
    <property type="protein sequence ID" value="OEL20743.1"/>
    <property type="molecule type" value="Genomic_DNA"/>
</dbReference>
<dbReference type="SUPFAM" id="SSF101960">
    <property type="entry name" value="Stabilizer of iron transporter SufD"/>
    <property type="match status" value="1"/>
</dbReference>
<organism evidence="3 4">
    <name type="scientific">Dichanthelium oligosanthes</name>
    <dbReference type="NCBI Taxonomy" id="888268"/>
    <lineage>
        <taxon>Eukaryota</taxon>
        <taxon>Viridiplantae</taxon>
        <taxon>Streptophyta</taxon>
        <taxon>Embryophyta</taxon>
        <taxon>Tracheophyta</taxon>
        <taxon>Spermatophyta</taxon>
        <taxon>Magnoliopsida</taxon>
        <taxon>Liliopsida</taxon>
        <taxon>Poales</taxon>
        <taxon>Poaceae</taxon>
        <taxon>PACMAD clade</taxon>
        <taxon>Panicoideae</taxon>
        <taxon>Panicodae</taxon>
        <taxon>Paniceae</taxon>
        <taxon>Dichantheliinae</taxon>
        <taxon>Dichanthelium</taxon>
    </lineage>
</organism>
<dbReference type="InterPro" id="IPR055346">
    <property type="entry name" value="Fe-S_cluster_assembly_SufBD"/>
</dbReference>
<dbReference type="Proteomes" id="UP000095767">
    <property type="component" value="Unassembled WGS sequence"/>
</dbReference>
<evidence type="ECO:0000259" key="2">
    <source>
        <dbReference type="Pfam" id="PF01458"/>
    </source>
</evidence>
<evidence type="ECO:0000256" key="1">
    <source>
        <dbReference type="SAM" id="MobiDB-lite"/>
    </source>
</evidence>
<protein>
    <submittedName>
        <fullName evidence="3">Protein ABCI7, chloroplastic</fullName>
    </submittedName>
</protein>
<name>A0A1E5V6G2_9POAL</name>
<proteinExistence type="predicted"/>
<dbReference type="OrthoDB" id="2510at2759"/>